<evidence type="ECO:0000256" key="1">
    <source>
        <dbReference type="SAM" id="MobiDB-lite"/>
    </source>
</evidence>
<dbReference type="EMBL" id="JBHSBY010000138">
    <property type="protein sequence ID" value="MFC4198412.1"/>
    <property type="molecule type" value="Genomic_DNA"/>
</dbReference>
<feature type="region of interest" description="Disordered" evidence="1">
    <location>
        <begin position="1"/>
        <end position="68"/>
    </location>
</feature>
<name>A0ABV8NS06_9SPHI</name>
<comment type="caution">
    <text evidence="2">The sequence shown here is derived from an EMBL/GenBank/DDBJ whole genome shotgun (WGS) entry which is preliminary data.</text>
</comment>
<reference evidence="3" key="1">
    <citation type="journal article" date="2019" name="Int. J. Syst. Evol. Microbiol.">
        <title>The Global Catalogue of Microorganisms (GCM) 10K type strain sequencing project: providing services to taxonomists for standard genome sequencing and annotation.</title>
        <authorList>
            <consortium name="The Broad Institute Genomics Platform"/>
            <consortium name="The Broad Institute Genome Sequencing Center for Infectious Disease"/>
            <person name="Wu L."/>
            <person name="Ma J."/>
        </authorList>
    </citation>
    <scope>NUCLEOTIDE SEQUENCE [LARGE SCALE GENOMIC DNA]</scope>
    <source>
        <strain evidence="3">CCM 8689</strain>
    </source>
</reference>
<evidence type="ECO:0000313" key="2">
    <source>
        <dbReference type="EMBL" id="MFC4198412.1"/>
    </source>
</evidence>
<protein>
    <submittedName>
        <fullName evidence="2">Uncharacterized protein</fullName>
    </submittedName>
</protein>
<keyword evidence="3" id="KW-1185">Reference proteome</keyword>
<organism evidence="2 3">
    <name type="scientific">Pedobacter jamesrossensis</name>
    <dbReference type="NCBI Taxonomy" id="1908238"/>
    <lineage>
        <taxon>Bacteria</taxon>
        <taxon>Pseudomonadati</taxon>
        <taxon>Bacteroidota</taxon>
        <taxon>Sphingobacteriia</taxon>
        <taxon>Sphingobacteriales</taxon>
        <taxon>Sphingobacteriaceae</taxon>
        <taxon>Pedobacter</taxon>
    </lineage>
</organism>
<evidence type="ECO:0000313" key="3">
    <source>
        <dbReference type="Proteomes" id="UP001595792"/>
    </source>
</evidence>
<accession>A0ABV8NS06</accession>
<gene>
    <name evidence="2" type="ORF">ACFOUY_17025</name>
</gene>
<feature type="compositionally biased region" description="Basic and acidic residues" evidence="1">
    <location>
        <begin position="1"/>
        <end position="25"/>
    </location>
</feature>
<dbReference type="Proteomes" id="UP001595792">
    <property type="component" value="Unassembled WGS sequence"/>
</dbReference>
<dbReference type="RefSeq" id="WP_378962403.1">
    <property type="nucleotide sequence ID" value="NZ_JBHRXC010000016.1"/>
</dbReference>
<feature type="compositionally biased region" description="Basic and acidic residues" evidence="1">
    <location>
        <begin position="35"/>
        <end position="60"/>
    </location>
</feature>
<sequence>MENPKKESDKIIEGQDFAKPDDENQKPSSHGEVANQKDGDFTELEESRMENPPKHRDVNGSEKSSSKK</sequence>
<proteinExistence type="predicted"/>